<evidence type="ECO:0000313" key="14">
    <source>
        <dbReference type="EMBL" id="TDD81929.1"/>
    </source>
</evidence>
<keyword evidence="9" id="KW-0902">Two-component regulatory system</keyword>
<evidence type="ECO:0000256" key="3">
    <source>
        <dbReference type="ARBA" id="ARBA00012438"/>
    </source>
</evidence>
<dbReference type="SMART" id="SM00388">
    <property type="entry name" value="HisKA"/>
    <property type="match status" value="1"/>
</dbReference>
<comment type="caution">
    <text evidence="14">The sequence shown here is derived from an EMBL/GenBank/DDBJ whole genome shotgun (WGS) entry which is preliminary data.</text>
</comment>
<evidence type="ECO:0000256" key="8">
    <source>
        <dbReference type="ARBA" id="ARBA00022989"/>
    </source>
</evidence>
<sequence length="459" mass="49003">MRIRRRLAPGLRRLPVRLRLTLAFSLGMAAVLAALGAFLYTRLATDLLKATDLDLRARAGVTVTSLNMREHAPLDAGQRLIDPDESFGQILTPSGAVVETTPAVSGAPMLPPRSVRSVDGPTFSTRRVRGVDDPARLLAVPVQLPGPHHDRAVLVVGAPLGDRHEALTTLTLLLLTAGPVALVVTSCAGWLLAGAALRPVERLRREAAAITVSEPGRRLTVPETGDELTRLATTLNSMLARLQEALDREHRFVDAASHELRTPLALLKAELELAGSRPRDREELAAAVQAAAAETDRLVGLAEDMLVLARTRQGRLPLRRSPVSPRRLLEEAAEAFRVRAEGAGTVIEVTAEETEVQADPVRLRQVLHNLLDNALRHSGPAGPGRITLAAARADEGLRVTVRDHGQGFPEAQLAQPPEPGRVDAGLGLSIVRTIIEGHGGTLRLENASTGGASVTLTMP</sequence>
<dbReference type="SMART" id="SM00304">
    <property type="entry name" value="HAMP"/>
    <property type="match status" value="1"/>
</dbReference>
<evidence type="ECO:0000256" key="4">
    <source>
        <dbReference type="ARBA" id="ARBA00022553"/>
    </source>
</evidence>
<dbReference type="GO" id="GO:0000155">
    <property type="term" value="F:phosphorelay sensor kinase activity"/>
    <property type="evidence" value="ECO:0007669"/>
    <property type="project" value="InterPro"/>
</dbReference>
<feature type="domain" description="HAMP" evidence="13">
    <location>
        <begin position="194"/>
        <end position="247"/>
    </location>
</feature>
<evidence type="ECO:0000256" key="5">
    <source>
        <dbReference type="ARBA" id="ARBA00022679"/>
    </source>
</evidence>
<dbReference type="InterPro" id="IPR003594">
    <property type="entry name" value="HATPase_dom"/>
</dbReference>
<evidence type="ECO:0000256" key="7">
    <source>
        <dbReference type="ARBA" id="ARBA00022777"/>
    </source>
</evidence>
<evidence type="ECO:0000256" key="10">
    <source>
        <dbReference type="ARBA" id="ARBA00023136"/>
    </source>
</evidence>
<dbReference type="InterPro" id="IPR036097">
    <property type="entry name" value="HisK_dim/P_sf"/>
</dbReference>
<dbReference type="SUPFAM" id="SSF55874">
    <property type="entry name" value="ATPase domain of HSP90 chaperone/DNA topoisomerase II/histidine kinase"/>
    <property type="match status" value="1"/>
</dbReference>
<dbReference type="Gene3D" id="3.30.565.10">
    <property type="entry name" value="Histidine kinase-like ATPase, C-terminal domain"/>
    <property type="match status" value="1"/>
</dbReference>
<feature type="domain" description="Histidine kinase" evidence="12">
    <location>
        <begin position="255"/>
        <end position="459"/>
    </location>
</feature>
<dbReference type="Proteomes" id="UP000295578">
    <property type="component" value="Unassembled WGS sequence"/>
</dbReference>
<comment type="catalytic activity">
    <reaction evidence="1">
        <text>ATP + protein L-histidine = ADP + protein N-phospho-L-histidine.</text>
        <dbReference type="EC" id="2.7.13.3"/>
    </reaction>
</comment>
<proteinExistence type="predicted"/>
<dbReference type="SUPFAM" id="SSF47384">
    <property type="entry name" value="Homodimeric domain of signal transducing histidine kinase"/>
    <property type="match status" value="1"/>
</dbReference>
<keyword evidence="8 11" id="KW-1133">Transmembrane helix</keyword>
<dbReference type="InterPro" id="IPR036890">
    <property type="entry name" value="HATPase_C_sf"/>
</dbReference>
<dbReference type="PROSITE" id="PS50885">
    <property type="entry name" value="HAMP"/>
    <property type="match status" value="1"/>
</dbReference>
<dbReference type="Gene3D" id="1.10.287.130">
    <property type="match status" value="1"/>
</dbReference>
<gene>
    <name evidence="14" type="ORF">E1293_17630</name>
</gene>
<comment type="subcellular location">
    <subcellularLocation>
        <location evidence="2">Cell membrane</location>
    </subcellularLocation>
</comment>
<dbReference type="GO" id="GO:0005886">
    <property type="term" value="C:plasma membrane"/>
    <property type="evidence" value="ECO:0007669"/>
    <property type="project" value="UniProtKB-SubCell"/>
</dbReference>
<evidence type="ECO:0000259" key="13">
    <source>
        <dbReference type="PROSITE" id="PS50885"/>
    </source>
</evidence>
<organism evidence="14 15">
    <name type="scientific">Actinomadura darangshiensis</name>
    <dbReference type="NCBI Taxonomy" id="705336"/>
    <lineage>
        <taxon>Bacteria</taxon>
        <taxon>Bacillati</taxon>
        <taxon>Actinomycetota</taxon>
        <taxon>Actinomycetes</taxon>
        <taxon>Streptosporangiales</taxon>
        <taxon>Thermomonosporaceae</taxon>
        <taxon>Actinomadura</taxon>
    </lineage>
</organism>
<protein>
    <recommendedName>
        <fullName evidence="3">histidine kinase</fullName>
        <ecNumber evidence="3">2.7.13.3</ecNumber>
    </recommendedName>
</protein>
<dbReference type="PRINTS" id="PR00344">
    <property type="entry name" value="BCTRLSENSOR"/>
</dbReference>
<dbReference type="Pfam" id="PF00512">
    <property type="entry name" value="HisKA"/>
    <property type="match status" value="1"/>
</dbReference>
<dbReference type="EC" id="2.7.13.3" evidence="3"/>
<evidence type="ECO:0000313" key="15">
    <source>
        <dbReference type="Proteomes" id="UP000295578"/>
    </source>
</evidence>
<dbReference type="PANTHER" id="PTHR45436:SF5">
    <property type="entry name" value="SENSOR HISTIDINE KINASE TRCS"/>
    <property type="match status" value="1"/>
</dbReference>
<dbReference type="Gene3D" id="6.10.340.10">
    <property type="match status" value="1"/>
</dbReference>
<dbReference type="InterPro" id="IPR003661">
    <property type="entry name" value="HisK_dim/P_dom"/>
</dbReference>
<evidence type="ECO:0000256" key="1">
    <source>
        <dbReference type="ARBA" id="ARBA00000085"/>
    </source>
</evidence>
<keyword evidence="5" id="KW-0808">Transferase</keyword>
<reference evidence="14 15" key="1">
    <citation type="submission" date="2019-03" db="EMBL/GenBank/DDBJ databases">
        <title>Draft genome sequences of novel Actinobacteria.</title>
        <authorList>
            <person name="Sahin N."/>
            <person name="Ay H."/>
            <person name="Saygin H."/>
        </authorList>
    </citation>
    <scope>NUCLEOTIDE SEQUENCE [LARGE SCALE GENOMIC DNA]</scope>
    <source>
        <strain evidence="14 15">DSM 45941</strain>
    </source>
</reference>
<dbReference type="PANTHER" id="PTHR45436">
    <property type="entry name" value="SENSOR HISTIDINE KINASE YKOH"/>
    <property type="match status" value="1"/>
</dbReference>
<evidence type="ECO:0000259" key="12">
    <source>
        <dbReference type="PROSITE" id="PS50109"/>
    </source>
</evidence>
<evidence type="ECO:0000256" key="11">
    <source>
        <dbReference type="SAM" id="Phobius"/>
    </source>
</evidence>
<dbReference type="InterPro" id="IPR003660">
    <property type="entry name" value="HAMP_dom"/>
</dbReference>
<dbReference type="InterPro" id="IPR050428">
    <property type="entry name" value="TCS_sensor_his_kinase"/>
</dbReference>
<dbReference type="CDD" id="cd00082">
    <property type="entry name" value="HisKA"/>
    <property type="match status" value="1"/>
</dbReference>
<feature type="transmembrane region" description="Helical" evidence="11">
    <location>
        <begin position="20"/>
        <end position="40"/>
    </location>
</feature>
<dbReference type="RefSeq" id="WP_132198502.1">
    <property type="nucleotide sequence ID" value="NZ_SMKY01000071.1"/>
</dbReference>
<keyword evidence="15" id="KW-1185">Reference proteome</keyword>
<dbReference type="CDD" id="cd06225">
    <property type="entry name" value="HAMP"/>
    <property type="match status" value="1"/>
</dbReference>
<dbReference type="Pfam" id="PF00672">
    <property type="entry name" value="HAMP"/>
    <property type="match status" value="1"/>
</dbReference>
<dbReference type="OrthoDB" id="9786919at2"/>
<dbReference type="CDD" id="cd00075">
    <property type="entry name" value="HATPase"/>
    <property type="match status" value="1"/>
</dbReference>
<dbReference type="SMART" id="SM00387">
    <property type="entry name" value="HATPase_c"/>
    <property type="match status" value="1"/>
</dbReference>
<keyword evidence="7" id="KW-0418">Kinase</keyword>
<evidence type="ECO:0000256" key="9">
    <source>
        <dbReference type="ARBA" id="ARBA00023012"/>
    </source>
</evidence>
<dbReference type="Pfam" id="PF02518">
    <property type="entry name" value="HATPase_c"/>
    <property type="match status" value="1"/>
</dbReference>
<name>A0A4R5BA13_9ACTN</name>
<dbReference type="PROSITE" id="PS50109">
    <property type="entry name" value="HIS_KIN"/>
    <property type="match status" value="1"/>
</dbReference>
<dbReference type="InterPro" id="IPR005467">
    <property type="entry name" value="His_kinase_dom"/>
</dbReference>
<keyword evidence="10 11" id="KW-0472">Membrane</keyword>
<accession>A0A4R5BA13</accession>
<evidence type="ECO:0000256" key="6">
    <source>
        <dbReference type="ARBA" id="ARBA00022692"/>
    </source>
</evidence>
<dbReference type="EMBL" id="SMKY01000071">
    <property type="protein sequence ID" value="TDD81929.1"/>
    <property type="molecule type" value="Genomic_DNA"/>
</dbReference>
<keyword evidence="4" id="KW-0597">Phosphoprotein</keyword>
<dbReference type="InterPro" id="IPR004358">
    <property type="entry name" value="Sig_transdc_His_kin-like_C"/>
</dbReference>
<keyword evidence="6 11" id="KW-0812">Transmembrane</keyword>
<dbReference type="AlphaFoldDB" id="A0A4R5BA13"/>
<evidence type="ECO:0000256" key="2">
    <source>
        <dbReference type="ARBA" id="ARBA00004236"/>
    </source>
</evidence>